<dbReference type="EMBL" id="CAJOBG010118175">
    <property type="protein sequence ID" value="CAF4767734.1"/>
    <property type="molecule type" value="Genomic_DNA"/>
</dbReference>
<sequence length="52" mass="6287">MALPLMPLEDVQRASETLSEEAPVELQPFFEYFEDWWMKKVPFRLWNVSNLK</sequence>
<reference evidence="1" key="1">
    <citation type="submission" date="2021-02" db="EMBL/GenBank/DDBJ databases">
        <authorList>
            <person name="Nowell W R."/>
        </authorList>
    </citation>
    <scope>NUCLEOTIDE SEQUENCE</scope>
</reference>
<evidence type="ECO:0000313" key="2">
    <source>
        <dbReference type="Proteomes" id="UP000663866"/>
    </source>
</evidence>
<accession>A0A821MEG9</accession>
<gene>
    <name evidence="1" type="ORF">OVN521_LOCUS50719</name>
</gene>
<protein>
    <submittedName>
        <fullName evidence="1">Uncharacterized protein</fullName>
    </submittedName>
</protein>
<organism evidence="1 2">
    <name type="scientific">Rotaria magnacalcarata</name>
    <dbReference type="NCBI Taxonomy" id="392030"/>
    <lineage>
        <taxon>Eukaryota</taxon>
        <taxon>Metazoa</taxon>
        <taxon>Spiralia</taxon>
        <taxon>Gnathifera</taxon>
        <taxon>Rotifera</taxon>
        <taxon>Eurotatoria</taxon>
        <taxon>Bdelloidea</taxon>
        <taxon>Philodinida</taxon>
        <taxon>Philodinidae</taxon>
        <taxon>Rotaria</taxon>
    </lineage>
</organism>
<evidence type="ECO:0000313" key="1">
    <source>
        <dbReference type="EMBL" id="CAF4767734.1"/>
    </source>
</evidence>
<comment type="caution">
    <text evidence="1">The sequence shown here is derived from an EMBL/GenBank/DDBJ whole genome shotgun (WGS) entry which is preliminary data.</text>
</comment>
<name>A0A821MEG9_9BILA</name>
<proteinExistence type="predicted"/>
<feature type="non-terminal residue" evidence="1">
    <location>
        <position position="52"/>
    </location>
</feature>
<keyword evidence="2" id="KW-1185">Reference proteome</keyword>
<dbReference type="Proteomes" id="UP000663866">
    <property type="component" value="Unassembled WGS sequence"/>
</dbReference>
<dbReference type="AlphaFoldDB" id="A0A821MEG9"/>